<proteinExistence type="predicted"/>
<evidence type="ECO:0008006" key="3">
    <source>
        <dbReference type="Google" id="ProtNLM"/>
    </source>
</evidence>
<name>A0ABQ3VKP1_9CHLR</name>
<keyword evidence="2" id="KW-1185">Reference proteome</keyword>
<evidence type="ECO:0000313" key="2">
    <source>
        <dbReference type="Proteomes" id="UP000635565"/>
    </source>
</evidence>
<comment type="caution">
    <text evidence="1">The sequence shown here is derived from an EMBL/GenBank/DDBJ whole genome shotgun (WGS) entry which is preliminary data.</text>
</comment>
<protein>
    <recommendedName>
        <fullName evidence="3">Nudix hydrolase domain-containing protein</fullName>
    </recommendedName>
</protein>
<dbReference type="Proteomes" id="UP000635565">
    <property type="component" value="Unassembled WGS sequence"/>
</dbReference>
<reference evidence="1 2" key="1">
    <citation type="journal article" date="2021" name="Int. J. Syst. Evol. Microbiol.">
        <title>Reticulibacter mediterranei gen. nov., sp. nov., within the new family Reticulibacteraceae fam. nov., and Ktedonospora formicarum gen. nov., sp. nov., Ktedonobacter robiniae sp. nov., Dictyobacter formicarum sp. nov. and Dictyobacter arantiisoli sp. nov., belonging to the class Ktedonobacteria.</title>
        <authorList>
            <person name="Yabe S."/>
            <person name="Zheng Y."/>
            <person name="Wang C.M."/>
            <person name="Sakai Y."/>
            <person name="Abe K."/>
            <person name="Yokota A."/>
            <person name="Donadio S."/>
            <person name="Cavaletti L."/>
            <person name="Monciardini P."/>
        </authorList>
    </citation>
    <scope>NUCLEOTIDE SEQUENCE [LARGE SCALE GENOMIC DNA]</scope>
    <source>
        <strain evidence="1 2">SOSP1-9</strain>
    </source>
</reference>
<sequence length="53" mass="6066">MKNDYLSQNSHEINIFMYTRKHSESQGIAHVELPGCWAVALAGWRLDEKGSDM</sequence>
<accession>A0ABQ3VKP1</accession>
<evidence type="ECO:0000313" key="1">
    <source>
        <dbReference type="EMBL" id="GHO86254.1"/>
    </source>
</evidence>
<organism evidence="1 2">
    <name type="scientific">Dictyobacter formicarum</name>
    <dbReference type="NCBI Taxonomy" id="2778368"/>
    <lineage>
        <taxon>Bacteria</taxon>
        <taxon>Bacillati</taxon>
        <taxon>Chloroflexota</taxon>
        <taxon>Ktedonobacteria</taxon>
        <taxon>Ktedonobacterales</taxon>
        <taxon>Dictyobacteraceae</taxon>
        <taxon>Dictyobacter</taxon>
    </lineage>
</organism>
<dbReference type="EMBL" id="BNJJ01000012">
    <property type="protein sequence ID" value="GHO86254.1"/>
    <property type="molecule type" value="Genomic_DNA"/>
</dbReference>
<gene>
    <name evidence="1" type="ORF">KSZ_42600</name>
</gene>